<proteinExistence type="predicted"/>
<accession>A0A3P9M6D3</accession>
<reference evidence="1" key="4">
    <citation type="submission" date="2025-09" db="UniProtKB">
        <authorList>
            <consortium name="Ensembl"/>
        </authorList>
    </citation>
    <scope>IDENTIFICATION</scope>
    <source>
        <strain evidence="1">HNI</strain>
    </source>
</reference>
<dbReference type="Ensembl" id="ENSORLT00020031567.1">
    <property type="protein sequence ID" value="ENSORLP00020028420.1"/>
    <property type="gene ID" value="ENSORLG00020011880.1"/>
</dbReference>
<dbReference type="AlphaFoldDB" id="A0A3P9M6D3"/>
<reference key="1">
    <citation type="journal article" date="2007" name="Nature">
        <title>The medaka draft genome and insights into vertebrate genome evolution.</title>
        <authorList>
            <person name="Kasahara M."/>
            <person name="Naruse K."/>
            <person name="Sasaki S."/>
            <person name="Nakatani Y."/>
            <person name="Qu W."/>
            <person name="Ahsan B."/>
            <person name="Yamada T."/>
            <person name="Nagayasu Y."/>
            <person name="Doi K."/>
            <person name="Kasai Y."/>
            <person name="Jindo T."/>
            <person name="Kobayashi D."/>
            <person name="Shimada A."/>
            <person name="Toyoda A."/>
            <person name="Kuroki Y."/>
            <person name="Fujiyama A."/>
            <person name="Sasaki T."/>
            <person name="Shimizu A."/>
            <person name="Asakawa S."/>
            <person name="Shimizu N."/>
            <person name="Hashimoto S."/>
            <person name="Yang J."/>
            <person name="Lee Y."/>
            <person name="Matsushima K."/>
            <person name="Sugano S."/>
            <person name="Sakaizumi M."/>
            <person name="Narita T."/>
            <person name="Ohishi K."/>
            <person name="Haga S."/>
            <person name="Ohta F."/>
            <person name="Nomoto H."/>
            <person name="Nogata K."/>
            <person name="Morishita T."/>
            <person name="Endo T."/>
            <person name="Shin-I T."/>
            <person name="Takeda H."/>
            <person name="Morishita S."/>
            <person name="Kohara Y."/>
        </authorList>
    </citation>
    <scope>NUCLEOTIDE SEQUENCE [LARGE SCALE GENOMIC DNA]</scope>
    <source>
        <strain>Hd-rR</strain>
    </source>
</reference>
<dbReference type="Proteomes" id="UP000265180">
    <property type="component" value="Chromosome 17"/>
</dbReference>
<evidence type="ECO:0000313" key="2">
    <source>
        <dbReference type="Proteomes" id="UP000265180"/>
    </source>
</evidence>
<name>A0A3P9M6D3_ORYLA</name>
<sequence length="59" mass="6883">MLLCWGTVLQRAYHLGILKLSNCLVFVIGWDQQDILLEHRQMDFGDKVNISDDTCFKLQ</sequence>
<organism evidence="1 2">
    <name type="scientific">Oryzias latipes</name>
    <name type="common">Japanese rice fish</name>
    <name type="synonym">Japanese killifish</name>
    <dbReference type="NCBI Taxonomy" id="8090"/>
    <lineage>
        <taxon>Eukaryota</taxon>
        <taxon>Metazoa</taxon>
        <taxon>Chordata</taxon>
        <taxon>Craniata</taxon>
        <taxon>Vertebrata</taxon>
        <taxon>Euteleostomi</taxon>
        <taxon>Actinopterygii</taxon>
        <taxon>Neopterygii</taxon>
        <taxon>Teleostei</taxon>
        <taxon>Neoteleostei</taxon>
        <taxon>Acanthomorphata</taxon>
        <taxon>Ovalentaria</taxon>
        <taxon>Atherinomorphae</taxon>
        <taxon>Beloniformes</taxon>
        <taxon>Adrianichthyidae</taxon>
        <taxon>Oryziinae</taxon>
        <taxon>Oryzias</taxon>
    </lineage>
</organism>
<reference evidence="1 2" key="2">
    <citation type="submission" date="2017-04" db="EMBL/GenBank/DDBJ databases">
        <title>CpG methylation of centromeres and impact of large insertions on vertebrate speciation.</title>
        <authorList>
            <person name="Ichikawa K."/>
            <person name="Yoshimura J."/>
            <person name="Morishita S."/>
        </authorList>
    </citation>
    <scope>NUCLEOTIDE SEQUENCE</scope>
    <source>
        <strain evidence="1 2">HNI</strain>
    </source>
</reference>
<reference evidence="1" key="3">
    <citation type="submission" date="2025-08" db="UniProtKB">
        <authorList>
            <consortium name="Ensembl"/>
        </authorList>
    </citation>
    <scope>IDENTIFICATION</scope>
    <source>
        <strain evidence="1">HNI</strain>
    </source>
</reference>
<protein>
    <submittedName>
        <fullName evidence="1">Uncharacterized protein</fullName>
    </submittedName>
</protein>
<evidence type="ECO:0000313" key="1">
    <source>
        <dbReference type="Ensembl" id="ENSORLP00020028420.1"/>
    </source>
</evidence>